<feature type="domain" description="CobQ/CobB/MinD/ParA nucleotide binding" evidence="2">
    <location>
        <begin position="12"/>
        <end position="207"/>
    </location>
</feature>
<dbReference type="SUPFAM" id="SSF52200">
    <property type="entry name" value="Toll/Interleukin receptor TIR domain"/>
    <property type="match status" value="1"/>
</dbReference>
<dbReference type="InterPro" id="IPR050678">
    <property type="entry name" value="DNA_Partitioning_ATPase"/>
</dbReference>
<name>A0ABY3RHI2_9BRAD</name>
<evidence type="ECO:0000259" key="2">
    <source>
        <dbReference type="Pfam" id="PF01656"/>
    </source>
</evidence>
<sequence>MANVAEPGKVVAFYSFKGGTGRSMAMANIACLLARETAGRPVLMIDWDLEAPGLHRYFRKHFFAAFHGSEERQDKTPGLIDLFIAIQQRLDEMLPQDDQGAAELIASLPLKDYIITTDIPGLDLIKAGQFDGDYPQKVGSFNWTSLYARSPSLLRHLAARLAADYRYVLIDSRTGLTDTSGICTMLLPEILVTVFTPNRQSLAGVINLVREAGRYRARSDDLRPLVIYPLPSRIEASEPTLRQQWRMGDASAEIVGFQREFEDVFKQIYDLPSCSLRTYFDDVQIQHVPKYAYGEEIAVLAEGTADRLSLTRSFQRFSAMLAAGQLPWATAPAESEALAEDVDDLTNVYERIREQTSAAYLRQAEQALDQLRTRARRFTIGSFAARIAGTIASAAVAFFALAPSLFEGKSTVVAALSVIATVLFSVESAVLGRAPTLMADVSKVFGAIQAFRLKLAPYDKEDALERLRDTVEPVLAHPGDKRPMRNVSVYVSFRRDEAARAGRLAEALRSVIGRENLTFDWDSLPLGANLRRIADNLIAQSDVVLVVIGPGWSQSGRLTDTSDIVRLEIMTALQKNKTVIPVLVGGATMPAESELPADIRELSYRNAIAISDARWDADIIPLIRSIQRLSGTPDPLSAR</sequence>
<dbReference type="InterPro" id="IPR002586">
    <property type="entry name" value="CobQ/CobB/MinD/ParA_Nub-bd_dom"/>
</dbReference>
<evidence type="ECO:0000313" key="4">
    <source>
        <dbReference type="EMBL" id="UFZ06512.1"/>
    </source>
</evidence>
<keyword evidence="1" id="KW-0472">Membrane</keyword>
<dbReference type="PANTHER" id="PTHR13696:SF52">
    <property type="entry name" value="PARA FAMILY PROTEIN CT_582"/>
    <property type="match status" value="1"/>
</dbReference>
<dbReference type="RefSeq" id="WP_231325850.1">
    <property type="nucleotide sequence ID" value="NZ_CP088156.1"/>
</dbReference>
<dbReference type="Proteomes" id="UP001431010">
    <property type="component" value="Chromosome"/>
</dbReference>
<evidence type="ECO:0000256" key="1">
    <source>
        <dbReference type="SAM" id="Phobius"/>
    </source>
</evidence>
<dbReference type="Gene3D" id="3.40.50.300">
    <property type="entry name" value="P-loop containing nucleotide triphosphate hydrolases"/>
    <property type="match status" value="1"/>
</dbReference>
<dbReference type="SUPFAM" id="SSF52540">
    <property type="entry name" value="P-loop containing nucleoside triphosphate hydrolases"/>
    <property type="match status" value="1"/>
</dbReference>
<feature type="domain" description="TIR" evidence="3">
    <location>
        <begin position="489"/>
        <end position="602"/>
    </location>
</feature>
<dbReference type="Pfam" id="PF01656">
    <property type="entry name" value="CbiA"/>
    <property type="match status" value="1"/>
</dbReference>
<dbReference type="InterPro" id="IPR035897">
    <property type="entry name" value="Toll_tir_struct_dom_sf"/>
</dbReference>
<reference evidence="4" key="1">
    <citation type="journal article" date="2024" name="Antonie Van Leeuwenhoek">
        <title>Bradyrhizobium ontarionense sp. nov., a novel bacterial symbiont isolated from Aeschynomene indica (Indian jointvetch), harbours photosynthesis, nitrogen fixation and nitrous oxide (N2O) reductase genes.</title>
        <authorList>
            <person name="Bromfield E.S.P."/>
            <person name="Cloutier S."/>
        </authorList>
    </citation>
    <scope>NUCLEOTIDE SEQUENCE</scope>
    <source>
        <strain evidence="4">A19</strain>
    </source>
</reference>
<dbReference type="Pfam" id="PF13676">
    <property type="entry name" value="TIR_2"/>
    <property type="match status" value="1"/>
</dbReference>
<feature type="transmembrane region" description="Helical" evidence="1">
    <location>
        <begin position="412"/>
        <end position="432"/>
    </location>
</feature>
<accession>A0ABY3RHI2</accession>
<keyword evidence="1" id="KW-1133">Transmembrane helix</keyword>
<evidence type="ECO:0000313" key="5">
    <source>
        <dbReference type="Proteomes" id="UP001431010"/>
    </source>
</evidence>
<keyword evidence="1" id="KW-0812">Transmembrane</keyword>
<keyword evidence="5" id="KW-1185">Reference proteome</keyword>
<organism evidence="4 5">
    <name type="scientific">Bradyrhizobium ontarionense</name>
    <dbReference type="NCBI Taxonomy" id="2898149"/>
    <lineage>
        <taxon>Bacteria</taxon>
        <taxon>Pseudomonadati</taxon>
        <taxon>Pseudomonadota</taxon>
        <taxon>Alphaproteobacteria</taxon>
        <taxon>Hyphomicrobiales</taxon>
        <taxon>Nitrobacteraceae</taxon>
        <taxon>Bradyrhizobium</taxon>
    </lineage>
</organism>
<dbReference type="NCBIfam" id="NF047398">
    <property type="entry name" value="AAA_KGGVGR"/>
    <property type="match status" value="1"/>
</dbReference>
<protein>
    <submittedName>
        <fullName evidence="4">TIR domain-containing protein</fullName>
    </submittedName>
</protein>
<dbReference type="InterPro" id="IPR027417">
    <property type="entry name" value="P-loop_NTPase"/>
</dbReference>
<dbReference type="PANTHER" id="PTHR13696">
    <property type="entry name" value="P-LOOP CONTAINING NUCLEOSIDE TRIPHOSPHATE HYDROLASE"/>
    <property type="match status" value="1"/>
</dbReference>
<dbReference type="InterPro" id="IPR000157">
    <property type="entry name" value="TIR_dom"/>
</dbReference>
<gene>
    <name evidence="4" type="ORF">LQG66_09535</name>
</gene>
<proteinExistence type="predicted"/>
<evidence type="ECO:0000259" key="3">
    <source>
        <dbReference type="Pfam" id="PF13676"/>
    </source>
</evidence>
<dbReference type="Gene3D" id="3.40.50.10140">
    <property type="entry name" value="Toll/interleukin-1 receptor homology (TIR) domain"/>
    <property type="match status" value="1"/>
</dbReference>
<feature type="transmembrane region" description="Helical" evidence="1">
    <location>
        <begin position="383"/>
        <end position="406"/>
    </location>
</feature>
<dbReference type="EMBL" id="CP088156">
    <property type="protein sequence ID" value="UFZ06512.1"/>
    <property type="molecule type" value="Genomic_DNA"/>
</dbReference>